<keyword evidence="1" id="KW-0812">Transmembrane</keyword>
<feature type="transmembrane region" description="Helical" evidence="1">
    <location>
        <begin position="60"/>
        <end position="79"/>
    </location>
</feature>
<feature type="transmembrane region" description="Helical" evidence="1">
    <location>
        <begin position="91"/>
        <end position="110"/>
    </location>
</feature>
<gene>
    <name evidence="2" type="ORF">SAMN05877753_101217</name>
</gene>
<proteinExistence type="predicted"/>
<protein>
    <submittedName>
        <fullName evidence="2">Uncharacterized protein</fullName>
    </submittedName>
</protein>
<keyword evidence="1" id="KW-1133">Transmembrane helix</keyword>
<organism evidence="2 3">
    <name type="scientific">Bacillus oleivorans</name>
    <dbReference type="NCBI Taxonomy" id="1448271"/>
    <lineage>
        <taxon>Bacteria</taxon>
        <taxon>Bacillati</taxon>
        <taxon>Bacillota</taxon>
        <taxon>Bacilli</taxon>
        <taxon>Bacillales</taxon>
        <taxon>Bacillaceae</taxon>
        <taxon>Bacillus</taxon>
    </lineage>
</organism>
<keyword evidence="1" id="KW-0472">Membrane</keyword>
<feature type="transmembrane region" description="Helical" evidence="1">
    <location>
        <begin position="31"/>
        <end position="48"/>
    </location>
</feature>
<feature type="transmembrane region" description="Helical" evidence="1">
    <location>
        <begin position="6"/>
        <end position="24"/>
    </location>
</feature>
<dbReference type="EMBL" id="OAOP01000001">
    <property type="protein sequence ID" value="SNX66904.1"/>
    <property type="molecule type" value="Genomic_DNA"/>
</dbReference>
<dbReference type="AlphaFoldDB" id="A0A285CH47"/>
<name>A0A285CH47_9BACI</name>
<reference evidence="2 3" key="1">
    <citation type="submission" date="2017-08" db="EMBL/GenBank/DDBJ databases">
        <authorList>
            <person name="de Groot N.N."/>
        </authorList>
    </citation>
    <scope>NUCLEOTIDE SEQUENCE [LARGE SCALE GENOMIC DNA]</scope>
    <source>
        <strain evidence="2 3">JC228</strain>
    </source>
</reference>
<dbReference type="Proteomes" id="UP000219546">
    <property type="component" value="Unassembled WGS sequence"/>
</dbReference>
<feature type="transmembrane region" description="Helical" evidence="1">
    <location>
        <begin position="116"/>
        <end position="134"/>
    </location>
</feature>
<evidence type="ECO:0000256" key="1">
    <source>
        <dbReference type="SAM" id="Phobius"/>
    </source>
</evidence>
<evidence type="ECO:0000313" key="2">
    <source>
        <dbReference type="EMBL" id="SNX66904.1"/>
    </source>
</evidence>
<dbReference type="RefSeq" id="WP_097156745.1">
    <property type="nucleotide sequence ID" value="NZ_JBEPMQ010000012.1"/>
</dbReference>
<keyword evidence="3" id="KW-1185">Reference proteome</keyword>
<evidence type="ECO:0000313" key="3">
    <source>
        <dbReference type="Proteomes" id="UP000219546"/>
    </source>
</evidence>
<accession>A0A285CH47</accession>
<sequence length="137" mass="15600">MLYNVIWSLIAHLLLASIALMVFIYSEIKSAAFCLVFFIILSAAYFFSGKLVKLKKLGKWKRLLSVSAPSLIALLLLAAITIEPGPMGFNFLYYTFFNPYTWLTALTLQIDPGHQVFIWTWPIPSLLIWLGLIVQKK</sequence>